<feature type="transmembrane region" description="Helical" evidence="4">
    <location>
        <begin position="237"/>
        <end position="260"/>
    </location>
</feature>
<feature type="transmembrane region" description="Helical" evidence="4">
    <location>
        <begin position="15"/>
        <end position="42"/>
    </location>
</feature>
<dbReference type="InterPro" id="IPR050327">
    <property type="entry name" value="Proton-linked_MCT"/>
</dbReference>
<dbReference type="InterPro" id="IPR020846">
    <property type="entry name" value="MFS_dom"/>
</dbReference>
<proteinExistence type="predicted"/>
<dbReference type="InterPro" id="IPR036259">
    <property type="entry name" value="MFS_trans_sf"/>
</dbReference>
<feature type="transmembrane region" description="Helical" evidence="4">
    <location>
        <begin position="272"/>
        <end position="294"/>
    </location>
</feature>
<feature type="transmembrane region" description="Helical" evidence="4">
    <location>
        <begin position="175"/>
        <end position="195"/>
    </location>
</feature>
<evidence type="ECO:0000256" key="2">
    <source>
        <dbReference type="ARBA" id="ARBA00022989"/>
    </source>
</evidence>
<feature type="transmembrane region" description="Helical" evidence="4">
    <location>
        <begin position="301"/>
        <end position="320"/>
    </location>
</feature>
<comment type="caution">
    <text evidence="6">The sequence shown here is derived from an EMBL/GenBank/DDBJ whole genome shotgun (WGS) entry which is preliminary data.</text>
</comment>
<sequence>MKPILPQQNTASARFYPWLIAVLAMLVLLVTNGLATTGITAFDESLLKEFGWSRGQLKLRDLITLMTAGLLAPFAGAILDRFGVRRLLLCGSLLFAALYYAYGSITSLAQMYLIHAGFGLVLVCAGINVSVVMVSQWFVRLRGRAIGIALVGSSLGGVVFPPLMLDLVTEGGWRFGFRTMAWAAVILFVILFVLARRPEDKGMTALGAGSAASAASASGPASGQDVRYRDAIRTRSFWALTFVAISTYYAILAMASHLFLHMRDLGFDPKTAGSALGLLFGLGLISKFLFGFLADLLPPKLVFVANVAVMLVGLVFLSTFDRQLVWVGIVITGFGWGGLYTMIQLQAVNNFGVTDAGKILGTITALDAMGGGLGIWLTGVMFDHFGNYHAAFYLLTGLLAAALLASTQVRREIGVVRASRTAAAQAA</sequence>
<keyword evidence="2 4" id="KW-1133">Transmembrane helix</keyword>
<dbReference type="Gene3D" id="1.20.1250.20">
    <property type="entry name" value="MFS general substrate transporter like domains"/>
    <property type="match status" value="2"/>
</dbReference>
<feature type="transmembrane region" description="Helical" evidence="4">
    <location>
        <begin position="359"/>
        <end position="382"/>
    </location>
</feature>
<feature type="domain" description="Major facilitator superfamily (MFS) profile" evidence="5">
    <location>
        <begin position="21"/>
        <end position="414"/>
    </location>
</feature>
<feature type="transmembrane region" description="Helical" evidence="4">
    <location>
        <begin position="62"/>
        <end position="79"/>
    </location>
</feature>
<dbReference type="Pfam" id="PF07690">
    <property type="entry name" value="MFS_1"/>
    <property type="match status" value="1"/>
</dbReference>
<evidence type="ECO:0000259" key="5">
    <source>
        <dbReference type="PROSITE" id="PS50850"/>
    </source>
</evidence>
<evidence type="ECO:0000313" key="7">
    <source>
        <dbReference type="Proteomes" id="UP001198602"/>
    </source>
</evidence>
<dbReference type="RefSeq" id="WP_225239590.1">
    <property type="nucleotide sequence ID" value="NZ_JAHYBX010000006.1"/>
</dbReference>
<dbReference type="Proteomes" id="UP001198602">
    <property type="component" value="Unassembled WGS sequence"/>
</dbReference>
<protein>
    <submittedName>
        <fullName evidence="6">MFS transporter</fullName>
    </submittedName>
</protein>
<dbReference type="InterPro" id="IPR011701">
    <property type="entry name" value="MFS"/>
</dbReference>
<feature type="transmembrane region" description="Helical" evidence="4">
    <location>
        <begin position="111"/>
        <end position="133"/>
    </location>
</feature>
<keyword evidence="1 4" id="KW-0812">Transmembrane</keyword>
<feature type="transmembrane region" description="Helical" evidence="4">
    <location>
        <begin position="388"/>
        <end position="407"/>
    </location>
</feature>
<organism evidence="6 7">
    <name type="scientific">Massilia hydrophila</name>
    <dbReference type="NCBI Taxonomy" id="3044279"/>
    <lineage>
        <taxon>Bacteria</taxon>
        <taxon>Pseudomonadati</taxon>
        <taxon>Pseudomonadota</taxon>
        <taxon>Betaproteobacteria</taxon>
        <taxon>Burkholderiales</taxon>
        <taxon>Oxalobacteraceae</taxon>
        <taxon>Telluria group</taxon>
        <taxon>Massilia</taxon>
    </lineage>
</organism>
<gene>
    <name evidence="6" type="ORF">LE190_15780</name>
</gene>
<reference evidence="6 7" key="1">
    <citation type="submission" date="2021-07" db="EMBL/GenBank/DDBJ databases">
        <title>Characterization of Violacein-producing bacteria and related species.</title>
        <authorList>
            <person name="Wilson H.S."/>
            <person name="De Leon M.E."/>
        </authorList>
    </citation>
    <scope>NUCLEOTIDE SEQUENCE [LARGE SCALE GENOMIC DNA]</scope>
    <source>
        <strain evidence="6 7">HSC-2F05</strain>
    </source>
</reference>
<keyword evidence="3 4" id="KW-0472">Membrane</keyword>
<name>A0ABS7YFR7_9BURK</name>
<feature type="transmembrane region" description="Helical" evidence="4">
    <location>
        <begin position="86"/>
        <end position="105"/>
    </location>
</feature>
<dbReference type="PROSITE" id="PS50850">
    <property type="entry name" value="MFS"/>
    <property type="match status" value="1"/>
</dbReference>
<dbReference type="PANTHER" id="PTHR11360">
    <property type="entry name" value="MONOCARBOXYLATE TRANSPORTER"/>
    <property type="match status" value="1"/>
</dbReference>
<keyword evidence="7" id="KW-1185">Reference proteome</keyword>
<feature type="transmembrane region" description="Helical" evidence="4">
    <location>
        <begin position="145"/>
        <end position="163"/>
    </location>
</feature>
<dbReference type="EMBL" id="JAHYBX010000006">
    <property type="protein sequence ID" value="MCA1857374.1"/>
    <property type="molecule type" value="Genomic_DNA"/>
</dbReference>
<evidence type="ECO:0000256" key="4">
    <source>
        <dbReference type="SAM" id="Phobius"/>
    </source>
</evidence>
<feature type="transmembrane region" description="Helical" evidence="4">
    <location>
        <begin position="326"/>
        <end position="347"/>
    </location>
</feature>
<evidence type="ECO:0000256" key="1">
    <source>
        <dbReference type="ARBA" id="ARBA00022692"/>
    </source>
</evidence>
<evidence type="ECO:0000313" key="6">
    <source>
        <dbReference type="EMBL" id="MCA1857374.1"/>
    </source>
</evidence>
<dbReference type="PANTHER" id="PTHR11360:SF290">
    <property type="entry name" value="MONOCARBOXYLATE MFS PERMEASE"/>
    <property type="match status" value="1"/>
</dbReference>
<evidence type="ECO:0000256" key="3">
    <source>
        <dbReference type="ARBA" id="ARBA00023136"/>
    </source>
</evidence>
<accession>A0ABS7YFR7</accession>
<dbReference type="SUPFAM" id="SSF103473">
    <property type="entry name" value="MFS general substrate transporter"/>
    <property type="match status" value="1"/>
</dbReference>